<dbReference type="STRING" id="1392540.P256_00617"/>
<dbReference type="GO" id="GO:0043565">
    <property type="term" value="F:sequence-specific DNA binding"/>
    <property type="evidence" value="ECO:0007669"/>
    <property type="project" value="InterPro"/>
</dbReference>
<dbReference type="GO" id="GO:0003700">
    <property type="term" value="F:DNA-binding transcription factor activity"/>
    <property type="evidence" value="ECO:0007669"/>
    <property type="project" value="InterPro"/>
</dbReference>
<dbReference type="PANTHER" id="PTHR43280:SF2">
    <property type="entry name" value="HTH-TYPE TRANSCRIPTIONAL REGULATOR EXSA"/>
    <property type="match status" value="1"/>
</dbReference>
<dbReference type="Gene3D" id="1.10.10.60">
    <property type="entry name" value="Homeodomain-like"/>
    <property type="match status" value="2"/>
</dbReference>
<accession>V2TRG2</accession>
<comment type="caution">
    <text evidence="5">The sequence shown here is derived from an EMBL/GenBank/DDBJ whole genome shotgun (WGS) entry which is preliminary data.</text>
</comment>
<feature type="domain" description="HTH araC/xylS-type" evidence="4">
    <location>
        <begin position="217"/>
        <end position="308"/>
    </location>
</feature>
<dbReference type="AlphaFoldDB" id="V2TRG2"/>
<proteinExistence type="predicted"/>
<sequence length="308" mass="35633">MSKFIDIHKEIINCSDGLYTDTISQLPNHQLNIFNPSKGKGFTELYDFNRLCIGKGKYWLSRPLQITGNRHLFSFGITLLLSGTHHIKNSEFDQDYIIESPKIILRRGILGKQTIYLQANKEMSLITLDFDEDLLEILKPLDTSNFFIQFFSNSHSPAIHTLEIPNKDIQHHAQYLLNLPTAKNVLDLLHLEGATLELISLLLKNKQYQHQIPLPIKRAIDILDAQFYKKITIRDLAKQVGINECYLKQFFKETTGYTIGEYLLKTRMICVQSLLKEGFSLEYIAIQTGYSSVQYLKRVFSDFYGYQP</sequence>
<dbReference type="Proteomes" id="UP000023785">
    <property type="component" value="Unassembled WGS sequence"/>
</dbReference>
<keyword evidence="2" id="KW-0238">DNA-binding</keyword>
<evidence type="ECO:0000313" key="5">
    <source>
        <dbReference type="EMBL" id="ESK40177.1"/>
    </source>
</evidence>
<evidence type="ECO:0000313" key="6">
    <source>
        <dbReference type="Proteomes" id="UP000023785"/>
    </source>
</evidence>
<organism evidence="5 6">
    <name type="scientific">Acinetobacter nectaris CIP 110549</name>
    <dbReference type="NCBI Taxonomy" id="1392540"/>
    <lineage>
        <taxon>Bacteria</taxon>
        <taxon>Pseudomonadati</taxon>
        <taxon>Pseudomonadota</taxon>
        <taxon>Gammaproteobacteria</taxon>
        <taxon>Moraxellales</taxon>
        <taxon>Moraxellaceae</taxon>
        <taxon>Acinetobacter</taxon>
    </lineage>
</organism>
<name>V2TRG2_9GAMM</name>
<protein>
    <recommendedName>
        <fullName evidence="4">HTH araC/xylS-type domain-containing protein</fullName>
    </recommendedName>
</protein>
<evidence type="ECO:0000256" key="3">
    <source>
        <dbReference type="ARBA" id="ARBA00023163"/>
    </source>
</evidence>
<dbReference type="EMBL" id="AYER01000003">
    <property type="protein sequence ID" value="ESK40177.1"/>
    <property type="molecule type" value="Genomic_DNA"/>
</dbReference>
<gene>
    <name evidence="5" type="ORF">P256_00617</name>
</gene>
<dbReference type="Pfam" id="PF12833">
    <property type="entry name" value="HTH_18"/>
    <property type="match status" value="1"/>
</dbReference>
<dbReference type="PROSITE" id="PS01124">
    <property type="entry name" value="HTH_ARAC_FAMILY_2"/>
    <property type="match status" value="1"/>
</dbReference>
<keyword evidence="1" id="KW-0805">Transcription regulation</keyword>
<dbReference type="eggNOG" id="COG2207">
    <property type="taxonomic scope" value="Bacteria"/>
</dbReference>
<dbReference type="RefSeq" id="WP_023272218.1">
    <property type="nucleotide sequence ID" value="NZ_KI530712.1"/>
</dbReference>
<dbReference type="PATRIC" id="fig|1392540.3.peg.607"/>
<evidence type="ECO:0000256" key="2">
    <source>
        <dbReference type="ARBA" id="ARBA00023125"/>
    </source>
</evidence>
<evidence type="ECO:0000259" key="4">
    <source>
        <dbReference type="PROSITE" id="PS01124"/>
    </source>
</evidence>
<dbReference type="SMART" id="SM00342">
    <property type="entry name" value="HTH_ARAC"/>
    <property type="match status" value="1"/>
</dbReference>
<keyword evidence="6" id="KW-1185">Reference proteome</keyword>
<reference evidence="5 6" key="1">
    <citation type="submission" date="2013-10" db="EMBL/GenBank/DDBJ databases">
        <title>The Genome Sequence of Acinetobacter nectaris CIP 110549.</title>
        <authorList>
            <consortium name="The Broad Institute Genomics Platform"/>
            <consortium name="The Broad Institute Genome Sequencing Center for Infectious Disease"/>
            <person name="Cerqueira G."/>
            <person name="Feldgarden M."/>
            <person name="Courvalin P."/>
            <person name="Grillot-Courvalin C."/>
            <person name="Clermont D."/>
            <person name="Rocha E."/>
            <person name="Yoon E.-J."/>
            <person name="Nemec A."/>
            <person name="Young S.K."/>
            <person name="Zeng Q."/>
            <person name="Gargeya S."/>
            <person name="Fitzgerald M."/>
            <person name="Abouelleil A."/>
            <person name="Alvarado L."/>
            <person name="Berlin A.M."/>
            <person name="Chapman S.B."/>
            <person name="Gainer-Dewar J."/>
            <person name="Goldberg J."/>
            <person name="Gnerre S."/>
            <person name="Griggs A."/>
            <person name="Gujja S."/>
            <person name="Hansen M."/>
            <person name="Howarth C."/>
            <person name="Imamovic A."/>
            <person name="Ireland A."/>
            <person name="Larimer J."/>
            <person name="McCowan C."/>
            <person name="Murphy C."/>
            <person name="Pearson M."/>
            <person name="Poon T.W."/>
            <person name="Priest M."/>
            <person name="Roberts A."/>
            <person name="Saif S."/>
            <person name="Shea T."/>
            <person name="Sykes S."/>
            <person name="Wortman J."/>
            <person name="Nusbaum C."/>
            <person name="Birren B."/>
        </authorList>
    </citation>
    <scope>NUCLEOTIDE SEQUENCE [LARGE SCALE GENOMIC DNA]</scope>
    <source>
        <strain evidence="5 6">CIP 110549</strain>
    </source>
</reference>
<dbReference type="PANTHER" id="PTHR43280">
    <property type="entry name" value="ARAC-FAMILY TRANSCRIPTIONAL REGULATOR"/>
    <property type="match status" value="1"/>
</dbReference>
<dbReference type="OrthoDB" id="185346at2"/>
<dbReference type="SUPFAM" id="SSF46689">
    <property type="entry name" value="Homeodomain-like"/>
    <property type="match status" value="1"/>
</dbReference>
<dbReference type="InterPro" id="IPR009057">
    <property type="entry name" value="Homeodomain-like_sf"/>
</dbReference>
<keyword evidence="3" id="KW-0804">Transcription</keyword>
<evidence type="ECO:0000256" key="1">
    <source>
        <dbReference type="ARBA" id="ARBA00023015"/>
    </source>
</evidence>
<dbReference type="HOGENOM" id="CLU_902034_0_0_6"/>
<dbReference type="InterPro" id="IPR018060">
    <property type="entry name" value="HTH_AraC"/>
</dbReference>